<keyword evidence="2" id="KW-0812">Transmembrane</keyword>
<keyword evidence="4" id="KW-1185">Reference proteome</keyword>
<keyword evidence="2" id="KW-1133">Transmembrane helix</keyword>
<dbReference type="Proteomes" id="UP000799777">
    <property type="component" value="Unassembled WGS sequence"/>
</dbReference>
<protein>
    <submittedName>
        <fullName evidence="3">Uncharacterized protein</fullName>
    </submittedName>
</protein>
<keyword evidence="2" id="KW-0472">Membrane</keyword>
<feature type="region of interest" description="Disordered" evidence="1">
    <location>
        <begin position="112"/>
        <end position="140"/>
    </location>
</feature>
<dbReference type="AlphaFoldDB" id="A0A9P4HLR5"/>
<accession>A0A9P4HLR5</accession>
<comment type="caution">
    <text evidence="3">The sequence shown here is derived from an EMBL/GenBank/DDBJ whole genome shotgun (WGS) entry which is preliminary data.</text>
</comment>
<evidence type="ECO:0000256" key="2">
    <source>
        <dbReference type="SAM" id="Phobius"/>
    </source>
</evidence>
<feature type="compositionally biased region" description="Polar residues" evidence="1">
    <location>
        <begin position="16"/>
        <end position="27"/>
    </location>
</feature>
<gene>
    <name evidence="3" type="ORF">EK21DRAFT_106712</name>
</gene>
<evidence type="ECO:0000313" key="3">
    <source>
        <dbReference type="EMBL" id="KAF2035874.1"/>
    </source>
</evidence>
<reference evidence="3" key="1">
    <citation type="journal article" date="2020" name="Stud. Mycol.">
        <title>101 Dothideomycetes genomes: a test case for predicting lifestyles and emergence of pathogens.</title>
        <authorList>
            <person name="Haridas S."/>
            <person name="Albert R."/>
            <person name="Binder M."/>
            <person name="Bloem J."/>
            <person name="Labutti K."/>
            <person name="Salamov A."/>
            <person name="Andreopoulos B."/>
            <person name="Baker S."/>
            <person name="Barry K."/>
            <person name="Bills G."/>
            <person name="Bluhm B."/>
            <person name="Cannon C."/>
            <person name="Castanera R."/>
            <person name="Culley D."/>
            <person name="Daum C."/>
            <person name="Ezra D."/>
            <person name="Gonzalez J."/>
            <person name="Henrissat B."/>
            <person name="Kuo A."/>
            <person name="Liang C."/>
            <person name="Lipzen A."/>
            <person name="Lutzoni F."/>
            <person name="Magnuson J."/>
            <person name="Mondo S."/>
            <person name="Nolan M."/>
            <person name="Ohm R."/>
            <person name="Pangilinan J."/>
            <person name="Park H.-J."/>
            <person name="Ramirez L."/>
            <person name="Alfaro M."/>
            <person name="Sun H."/>
            <person name="Tritt A."/>
            <person name="Yoshinaga Y."/>
            <person name="Zwiers L.-H."/>
            <person name="Turgeon B."/>
            <person name="Goodwin S."/>
            <person name="Spatafora J."/>
            <person name="Crous P."/>
            <person name="Grigoriev I."/>
        </authorList>
    </citation>
    <scope>NUCLEOTIDE SEQUENCE</scope>
    <source>
        <strain evidence="3">CBS 110217</strain>
    </source>
</reference>
<name>A0A9P4HLR5_9PLEO</name>
<sequence>MMQLFKRDSLQIDTHASPTVFAQPTDSTRPKIIPQDGSSELGSPAIISVLTADARGSPLSARPVVTATSDYASEDPASKTRSGFAPLGVAIGVVFAIVLTLGAYHYISRRNRPPKKEQKEQNVATQGGGTKAGEIRLDQL</sequence>
<organism evidence="3 4">
    <name type="scientific">Setomelanomma holmii</name>
    <dbReference type="NCBI Taxonomy" id="210430"/>
    <lineage>
        <taxon>Eukaryota</taxon>
        <taxon>Fungi</taxon>
        <taxon>Dikarya</taxon>
        <taxon>Ascomycota</taxon>
        <taxon>Pezizomycotina</taxon>
        <taxon>Dothideomycetes</taxon>
        <taxon>Pleosporomycetidae</taxon>
        <taxon>Pleosporales</taxon>
        <taxon>Pleosporineae</taxon>
        <taxon>Phaeosphaeriaceae</taxon>
        <taxon>Setomelanomma</taxon>
    </lineage>
</organism>
<evidence type="ECO:0000256" key="1">
    <source>
        <dbReference type="SAM" id="MobiDB-lite"/>
    </source>
</evidence>
<feature type="region of interest" description="Disordered" evidence="1">
    <location>
        <begin position="16"/>
        <end position="44"/>
    </location>
</feature>
<proteinExistence type="predicted"/>
<evidence type="ECO:0000313" key="4">
    <source>
        <dbReference type="Proteomes" id="UP000799777"/>
    </source>
</evidence>
<dbReference type="EMBL" id="ML978156">
    <property type="protein sequence ID" value="KAF2035874.1"/>
    <property type="molecule type" value="Genomic_DNA"/>
</dbReference>
<feature type="transmembrane region" description="Helical" evidence="2">
    <location>
        <begin position="84"/>
        <end position="107"/>
    </location>
</feature>